<feature type="region of interest" description="Disordered" evidence="1">
    <location>
        <begin position="1118"/>
        <end position="1158"/>
    </location>
</feature>
<feature type="compositionally biased region" description="Polar residues" evidence="1">
    <location>
        <begin position="531"/>
        <end position="550"/>
    </location>
</feature>
<evidence type="ECO:0000256" key="1">
    <source>
        <dbReference type="SAM" id="MobiDB-lite"/>
    </source>
</evidence>
<dbReference type="PANTHER" id="PTHR35767:SF1">
    <property type="entry name" value="HAPLESS PROTEIN"/>
    <property type="match status" value="1"/>
</dbReference>
<reference evidence="2" key="1">
    <citation type="submission" date="2020-03" db="EMBL/GenBank/DDBJ databases">
        <title>Castanea mollissima Vanexum genome sequencing.</title>
        <authorList>
            <person name="Staton M."/>
        </authorList>
    </citation>
    <scope>NUCLEOTIDE SEQUENCE</scope>
    <source>
        <tissue evidence="2">Leaf</tissue>
    </source>
</reference>
<feature type="compositionally biased region" description="Basic residues" evidence="1">
    <location>
        <begin position="426"/>
        <end position="437"/>
    </location>
</feature>
<feature type="compositionally biased region" description="Acidic residues" evidence="1">
    <location>
        <begin position="130"/>
        <end position="139"/>
    </location>
</feature>
<feature type="region of interest" description="Disordered" evidence="1">
    <location>
        <begin position="409"/>
        <end position="437"/>
    </location>
</feature>
<feature type="region of interest" description="Disordered" evidence="1">
    <location>
        <begin position="930"/>
        <end position="984"/>
    </location>
</feature>
<organism evidence="2 3">
    <name type="scientific">Castanea mollissima</name>
    <name type="common">Chinese chestnut</name>
    <dbReference type="NCBI Taxonomy" id="60419"/>
    <lineage>
        <taxon>Eukaryota</taxon>
        <taxon>Viridiplantae</taxon>
        <taxon>Streptophyta</taxon>
        <taxon>Embryophyta</taxon>
        <taxon>Tracheophyta</taxon>
        <taxon>Spermatophyta</taxon>
        <taxon>Magnoliopsida</taxon>
        <taxon>eudicotyledons</taxon>
        <taxon>Gunneridae</taxon>
        <taxon>Pentapetalae</taxon>
        <taxon>rosids</taxon>
        <taxon>fabids</taxon>
        <taxon>Fagales</taxon>
        <taxon>Fagaceae</taxon>
        <taxon>Castanea</taxon>
    </lineage>
</organism>
<dbReference type="OrthoDB" id="1929441at2759"/>
<proteinExistence type="predicted"/>
<feature type="compositionally biased region" description="Polar residues" evidence="1">
    <location>
        <begin position="950"/>
        <end position="965"/>
    </location>
</feature>
<feature type="region of interest" description="Disordered" evidence="1">
    <location>
        <begin position="170"/>
        <end position="230"/>
    </location>
</feature>
<feature type="region of interest" description="Disordered" evidence="1">
    <location>
        <begin position="639"/>
        <end position="658"/>
    </location>
</feature>
<feature type="region of interest" description="Disordered" evidence="1">
    <location>
        <begin position="774"/>
        <end position="805"/>
    </location>
</feature>
<protein>
    <recommendedName>
        <fullName evidence="4">Hapless 8</fullName>
    </recommendedName>
</protein>
<feature type="compositionally biased region" description="Polar residues" evidence="1">
    <location>
        <begin position="173"/>
        <end position="183"/>
    </location>
</feature>
<dbReference type="EMBL" id="JRKL02000008">
    <property type="protein sequence ID" value="KAF3976679.1"/>
    <property type="molecule type" value="Genomic_DNA"/>
</dbReference>
<sequence length="1480" mass="161749">MLSIAKLPPDPSCSCDLPQLNTSNDERASHKLALPEVDLSKPALLAETPLPKFSIRDYVFKARSKDIETSWPFSSENLQLCLKNGVKDVLPPFQALDKVRNQSFKRCTVESCTVENKDKNLSNFDGEPAGPDDDDDDDAVLLDLSKNTQLNQKPAEEDCIETTSCRFEGENDFPSTTTSVSQSDDIESLPANRPSISSLETDHTLPEASVEVEEAAGIVPPPHKTESTIRSSGKKCRLVVKFGANSDRSSTEDITSNCTTVSELTMASKICPVCKIFSSSSNTTLNAHIDQCLSVESTPKWMADSKLTRHRIKPRKTKLMVDIYTTAARCTLEELDRRNGTNWATVATLPTRDNDKSDMPAEGRKQRMLPVNAPDAGDVGAVYIDSNGTKVRILSKFNDAPSVSKVVEDLGPRKPSKGGKGTKFLPSKKKKRRGNKHHKYLKLATQSKKNFSHKSHSTQIYGDQGVYHGEEERCERNEHQIQKQFKPSDSGHVRQWVCSKRTVVAKKINRKDDHQPPFESDQFCFRDSPAERSQVSKPSNVSQNPIYSPENTERMKNPFCEARVSDKERSPGRKRVGSPLYGARSSDNLESSLQPMKRNVNQLSKDSNSVCEVCMLTRPKFTGNCVCLLSSKLDDIAAGPNQNSDTTPDASTNSSRSCHSLSSKAMKVSSLRKTVLAFRSGSSVTETRPDVIKNCSVLRNSQAHLMPEIDEEFAAWYSDQADQQYDLMHNQIENQSGREEISNKVSIGSSTVVKIKQDRALNISQREEAMALKSSELAPQCHGYDEDENMDSSDRAGDDLLDKDDDGSEFAQKQVWVHGQDVVMEPATNDTIGETLTSLSKSVDSELQHKLGNCSEARSSVRSIDHYKGPLCAAEASTCPTDPSFIDEQEIYCSAEVGNGLIGQNVHIGEEMDSEIGQANFFVEVDPIPIPGPPGSFLPSPGGDMGSEDLQGNSSLTTSRVQSSQDQHDFIDGDSSDSPISATSTISNPTVAEYDQKYCEPVSSVGPQSVQDKIRSSFSGAGIEHSVESAAVVQQTNSAGVERVTFDGENCKVNKISIEKGPLSIKGDEPCCCQRKERTSQGIALNFQDSQLLKRRAIVSMTTPTMGKQMGCNMNTRPGNSDARSEMFSLNSSASSKSEKVVPPITKSSAGPLPLKGSPDAGVKFPGRGSCDSPCTSASNPVLRLMGKNLMVVNKDEDASVPLGQAQPYSQIDHLTSRFPTFSEVSPVNMQNQVYHSYHHMVPQVGQDPHNLAGQCFDGRLPNNFRSQITLKTPQTFARGPAGLFPDHCKDGGFIASMEPHEYKGHHSTVPAAQQNKSKSRPVGASTYNMEKFITVPPDHCQQMIAHSAADITKEIIILDDIPDSEADLATDVSKYPGGLRERQVISSAGIAIPVVPNYNLRHQNPFSYYQSQDPSLLNELPVVHNATSHAIPSRGANASPARWSCTSEGSGVLQRGPFFSASPSTGHLRSALYNSPSLS</sequence>
<dbReference type="Gene3D" id="3.30.160.60">
    <property type="entry name" value="Classic Zinc Finger"/>
    <property type="match status" value="1"/>
</dbReference>
<feature type="compositionally biased region" description="Polar residues" evidence="1">
    <location>
        <begin position="640"/>
        <end position="658"/>
    </location>
</feature>
<evidence type="ECO:0008006" key="4">
    <source>
        <dbReference type="Google" id="ProtNLM"/>
    </source>
</evidence>
<dbReference type="Proteomes" id="UP000737018">
    <property type="component" value="Unassembled WGS sequence"/>
</dbReference>
<comment type="caution">
    <text evidence="2">The sequence shown here is derived from an EMBL/GenBank/DDBJ whole genome shotgun (WGS) entry which is preliminary data.</text>
</comment>
<feature type="region of interest" description="Disordered" evidence="1">
    <location>
        <begin position="118"/>
        <end position="139"/>
    </location>
</feature>
<gene>
    <name evidence="2" type="ORF">CMV_000162</name>
</gene>
<dbReference type="PANTHER" id="PTHR35767">
    <property type="entry name" value="HAPLESS PROTEIN"/>
    <property type="match status" value="1"/>
</dbReference>
<keyword evidence="3" id="KW-1185">Reference proteome</keyword>
<name>A0A8J4W5C1_9ROSI</name>
<accession>A0A8J4W5C1</accession>
<feature type="region of interest" description="Disordered" evidence="1">
    <location>
        <begin position="529"/>
        <end position="593"/>
    </location>
</feature>
<evidence type="ECO:0000313" key="2">
    <source>
        <dbReference type="EMBL" id="KAF3976679.1"/>
    </source>
</evidence>
<evidence type="ECO:0000313" key="3">
    <source>
        <dbReference type="Proteomes" id="UP000737018"/>
    </source>
</evidence>